<dbReference type="Pfam" id="PF02659">
    <property type="entry name" value="Mntp"/>
    <property type="match status" value="2"/>
</dbReference>
<feature type="transmembrane region" description="Helical" evidence="5">
    <location>
        <begin position="6"/>
        <end position="28"/>
    </location>
</feature>
<dbReference type="InterPro" id="IPR003810">
    <property type="entry name" value="Mntp/YtaF"/>
</dbReference>
<proteinExistence type="predicted"/>
<keyword evidence="4 5" id="KW-0472">Membrane</keyword>
<organism evidence="6 7">
    <name type="scientific">Paenibacillus harenae</name>
    <dbReference type="NCBI Taxonomy" id="306543"/>
    <lineage>
        <taxon>Bacteria</taxon>
        <taxon>Bacillati</taxon>
        <taxon>Bacillota</taxon>
        <taxon>Bacilli</taxon>
        <taxon>Bacillales</taxon>
        <taxon>Paenibacillaceae</taxon>
        <taxon>Paenibacillus</taxon>
    </lineage>
</organism>
<feature type="transmembrane region" description="Helical" evidence="5">
    <location>
        <begin position="35"/>
        <end position="60"/>
    </location>
</feature>
<feature type="transmembrane region" description="Helical" evidence="5">
    <location>
        <begin position="66"/>
        <end position="87"/>
    </location>
</feature>
<accession>A0ABT9U5H4</accession>
<keyword evidence="7" id="KW-1185">Reference proteome</keyword>
<feature type="transmembrane region" description="Helical" evidence="5">
    <location>
        <begin position="191"/>
        <end position="212"/>
    </location>
</feature>
<dbReference type="RefSeq" id="WP_373459691.1">
    <property type="nucleotide sequence ID" value="NZ_JAUSSU010000007.1"/>
</dbReference>
<name>A0ABT9U5H4_PAEHA</name>
<keyword evidence="1" id="KW-1003">Cell membrane</keyword>
<protein>
    <submittedName>
        <fullName evidence="6">Mn2+ efflux pump MntP</fullName>
    </submittedName>
</protein>
<dbReference type="EMBL" id="JAUSSU010000007">
    <property type="protein sequence ID" value="MDQ0114263.1"/>
    <property type="molecule type" value="Genomic_DNA"/>
</dbReference>
<dbReference type="Proteomes" id="UP001229346">
    <property type="component" value="Unassembled WGS sequence"/>
</dbReference>
<evidence type="ECO:0000256" key="2">
    <source>
        <dbReference type="ARBA" id="ARBA00022692"/>
    </source>
</evidence>
<evidence type="ECO:0000256" key="5">
    <source>
        <dbReference type="SAM" id="Phobius"/>
    </source>
</evidence>
<evidence type="ECO:0000313" key="7">
    <source>
        <dbReference type="Proteomes" id="UP001229346"/>
    </source>
</evidence>
<evidence type="ECO:0000256" key="3">
    <source>
        <dbReference type="ARBA" id="ARBA00022989"/>
    </source>
</evidence>
<comment type="caution">
    <text evidence="6">The sequence shown here is derived from an EMBL/GenBank/DDBJ whole genome shotgun (WGS) entry which is preliminary data.</text>
</comment>
<keyword evidence="2 5" id="KW-0812">Transmembrane</keyword>
<dbReference type="PANTHER" id="PTHR35529">
    <property type="entry name" value="MANGANESE EFFLUX PUMP MNTP-RELATED"/>
    <property type="match status" value="1"/>
</dbReference>
<evidence type="ECO:0000256" key="1">
    <source>
        <dbReference type="ARBA" id="ARBA00022475"/>
    </source>
</evidence>
<evidence type="ECO:0000313" key="6">
    <source>
        <dbReference type="EMBL" id="MDQ0114263.1"/>
    </source>
</evidence>
<keyword evidence="3 5" id="KW-1133">Transmembrane helix</keyword>
<feature type="transmembrane region" description="Helical" evidence="5">
    <location>
        <begin position="164"/>
        <end position="185"/>
    </location>
</feature>
<sequence length="240" mass="25226">MFAHLAPLLVIAFAVSLDGFGVGVTYGLRRIKIPFVSVFIIACCSGLIIWLSMQVGGWLSGYLSEFAARLIGACVLIVIGGFALFQLRRSREEQSMGADSDDRLEGTKAVGAISPSGAAERNIASSTVLVVMVELKRLGLVIQILRTPQAADVDKSGTISASEAVMLGVALSLDAFGAGLGAAMIGLPALMTALIIAAFSAIFLLGGIRFGFRCSTWRGMQVLSFLPGLLLIIMGIMKLL</sequence>
<feature type="transmembrane region" description="Helical" evidence="5">
    <location>
        <begin position="219"/>
        <end position="237"/>
    </location>
</feature>
<dbReference type="PANTHER" id="PTHR35529:SF2">
    <property type="entry name" value="SPORULATION PROTEIN YTAF-RELATED"/>
    <property type="match status" value="1"/>
</dbReference>
<evidence type="ECO:0000256" key="4">
    <source>
        <dbReference type="ARBA" id="ARBA00023136"/>
    </source>
</evidence>
<gene>
    <name evidence="6" type="ORF">J2T15_003718</name>
</gene>
<reference evidence="6 7" key="1">
    <citation type="submission" date="2023-07" db="EMBL/GenBank/DDBJ databases">
        <title>Sorghum-associated microbial communities from plants grown in Nebraska, USA.</title>
        <authorList>
            <person name="Schachtman D."/>
        </authorList>
    </citation>
    <scope>NUCLEOTIDE SEQUENCE [LARGE SCALE GENOMIC DNA]</scope>
    <source>
        <strain evidence="6 7">CC482</strain>
    </source>
</reference>